<proteinExistence type="predicted"/>
<dbReference type="AlphaFoldDB" id="A0A645CY92"/>
<protein>
    <submittedName>
        <fullName evidence="1">Uncharacterized protein</fullName>
    </submittedName>
</protein>
<comment type="caution">
    <text evidence="1">The sequence shown here is derived from an EMBL/GenBank/DDBJ whole genome shotgun (WGS) entry which is preliminary data.</text>
</comment>
<organism evidence="1">
    <name type="scientific">bioreactor metagenome</name>
    <dbReference type="NCBI Taxonomy" id="1076179"/>
    <lineage>
        <taxon>unclassified sequences</taxon>
        <taxon>metagenomes</taxon>
        <taxon>ecological metagenomes</taxon>
    </lineage>
</organism>
<name>A0A645CY92_9ZZZZ</name>
<reference evidence="1" key="1">
    <citation type="submission" date="2019-08" db="EMBL/GenBank/DDBJ databases">
        <authorList>
            <person name="Kucharzyk K."/>
            <person name="Murdoch R.W."/>
            <person name="Higgins S."/>
            <person name="Loffler F."/>
        </authorList>
    </citation>
    <scope>NUCLEOTIDE SEQUENCE</scope>
</reference>
<dbReference type="EMBL" id="VSSQ01031067">
    <property type="protein sequence ID" value="MPM81825.1"/>
    <property type="molecule type" value="Genomic_DNA"/>
</dbReference>
<accession>A0A645CY92</accession>
<gene>
    <name evidence="1" type="ORF">SDC9_128882</name>
</gene>
<sequence length="86" mass="9790">MLLRRKVTLCLRAALCREDEFQQLIDSFIQQGFVQPPLPHSRNNLAVGRPKCRWHLQLIPGDQSRDAVIFAAPIGNHNAFKSPFPV</sequence>
<evidence type="ECO:0000313" key="1">
    <source>
        <dbReference type="EMBL" id="MPM81825.1"/>
    </source>
</evidence>